<dbReference type="InParanoid" id="A0A1E1L5R8"/>
<accession>A0A1E1L5R8</accession>
<comment type="caution">
    <text evidence="1">The sequence shown here is derived from an EMBL/GenBank/DDBJ whole genome shotgun (WGS) entry which is preliminary data.</text>
</comment>
<name>A0A1E1L5R8_9HELO</name>
<dbReference type="EMBL" id="FJUW01000036">
    <property type="protein sequence ID" value="CZT05815.1"/>
    <property type="molecule type" value="Genomic_DNA"/>
</dbReference>
<reference evidence="2" key="1">
    <citation type="submission" date="2016-03" db="EMBL/GenBank/DDBJ databases">
        <authorList>
            <person name="Ploux O."/>
        </authorList>
    </citation>
    <scope>NUCLEOTIDE SEQUENCE [LARGE SCALE GENOMIC DNA]</scope>
    <source>
        <strain evidence="2">UK7</strain>
    </source>
</reference>
<organism evidence="1 2">
    <name type="scientific">Rhynchosporium graminicola</name>
    <dbReference type="NCBI Taxonomy" id="2792576"/>
    <lineage>
        <taxon>Eukaryota</taxon>
        <taxon>Fungi</taxon>
        <taxon>Dikarya</taxon>
        <taxon>Ascomycota</taxon>
        <taxon>Pezizomycotina</taxon>
        <taxon>Leotiomycetes</taxon>
        <taxon>Helotiales</taxon>
        <taxon>Ploettnerulaceae</taxon>
        <taxon>Rhynchosporium</taxon>
    </lineage>
</organism>
<evidence type="ECO:0000313" key="1">
    <source>
        <dbReference type="EMBL" id="CZT05815.1"/>
    </source>
</evidence>
<protein>
    <submittedName>
        <fullName evidence="1">Uncharacterized protein</fullName>
    </submittedName>
</protein>
<dbReference type="Proteomes" id="UP000178129">
    <property type="component" value="Unassembled WGS sequence"/>
</dbReference>
<keyword evidence="2" id="KW-1185">Reference proteome</keyword>
<dbReference type="AlphaFoldDB" id="A0A1E1L5R8"/>
<sequence length="54" mass="6033">MSAVHISRGLAIAEVFRGIAERHRQQSALFAELLAVEEDPMGFPPVWNRLARST</sequence>
<gene>
    <name evidence="1" type="ORF">RCO7_14847</name>
</gene>
<proteinExistence type="predicted"/>
<evidence type="ECO:0000313" key="2">
    <source>
        <dbReference type="Proteomes" id="UP000178129"/>
    </source>
</evidence>